<dbReference type="STRING" id="889378.Spiaf_0810"/>
<dbReference type="RefSeq" id="WP_014454901.1">
    <property type="nucleotide sequence ID" value="NC_017098.1"/>
</dbReference>
<name>H9UHB1_SPIAZ</name>
<proteinExistence type="predicted"/>
<sequence length="97" mass="10945">MQVDLLGTTFSIHTDEDPDYVRDLLRYVEEKVHETHRSVQTQDPLKVAIISSLMIADELFQLRRGEAPGGDDHRISAITQELIQQIDQRLGSGTTGQ</sequence>
<dbReference type="EMBL" id="CP003282">
    <property type="protein sequence ID" value="AFG36904.1"/>
    <property type="molecule type" value="Genomic_DNA"/>
</dbReference>
<dbReference type="eggNOG" id="COG3027">
    <property type="taxonomic scope" value="Bacteria"/>
</dbReference>
<evidence type="ECO:0000313" key="2">
    <source>
        <dbReference type="Proteomes" id="UP000007383"/>
    </source>
</evidence>
<dbReference type="PATRIC" id="fig|889378.3.peg.814"/>
<dbReference type="InterPro" id="IPR053712">
    <property type="entry name" value="Bac_CellDiv_Activator"/>
</dbReference>
<evidence type="ECO:0000313" key="1">
    <source>
        <dbReference type="EMBL" id="AFG36904.1"/>
    </source>
</evidence>
<dbReference type="AlphaFoldDB" id="H9UHB1"/>
<dbReference type="InterPro" id="IPR036192">
    <property type="entry name" value="Cell_div_ZapA-like_sf"/>
</dbReference>
<gene>
    <name evidence="1" type="ordered locus">Spiaf_0810</name>
</gene>
<keyword evidence="2" id="KW-1185">Reference proteome</keyword>
<dbReference type="HOGENOM" id="CLU_116623_5_1_12"/>
<evidence type="ECO:0008006" key="3">
    <source>
        <dbReference type="Google" id="ProtNLM"/>
    </source>
</evidence>
<organism evidence="1 2">
    <name type="scientific">Spirochaeta africana (strain ATCC 700263 / DSM 8902 / Z-7692)</name>
    <dbReference type="NCBI Taxonomy" id="889378"/>
    <lineage>
        <taxon>Bacteria</taxon>
        <taxon>Pseudomonadati</taxon>
        <taxon>Spirochaetota</taxon>
        <taxon>Spirochaetia</taxon>
        <taxon>Spirochaetales</taxon>
        <taxon>Spirochaetaceae</taxon>
        <taxon>Spirochaeta</taxon>
    </lineage>
</organism>
<accession>H9UHB1</accession>
<protein>
    <recommendedName>
        <fullName evidence="3">Cell division protein ZapA</fullName>
    </recommendedName>
</protein>
<dbReference type="InterPro" id="IPR007838">
    <property type="entry name" value="Cell_div_ZapA-like"/>
</dbReference>
<dbReference type="Pfam" id="PF05164">
    <property type="entry name" value="ZapA"/>
    <property type="match status" value="1"/>
</dbReference>
<dbReference type="KEGG" id="sfc:Spiaf_0810"/>
<reference evidence="2" key="1">
    <citation type="journal article" date="2013" name="Stand. Genomic Sci.">
        <title>Complete genome sequence of the halophilic bacterium Spirochaeta africana type strain (Z-7692(T)) from the alkaline Lake Magadi in the East African Rift.</title>
        <authorList>
            <person name="Liolos K."/>
            <person name="Abt B."/>
            <person name="Scheuner C."/>
            <person name="Teshima H."/>
            <person name="Held B."/>
            <person name="Lapidus A."/>
            <person name="Nolan M."/>
            <person name="Lucas S."/>
            <person name="Deshpande S."/>
            <person name="Cheng J.F."/>
            <person name="Tapia R."/>
            <person name="Goodwin L.A."/>
            <person name="Pitluck S."/>
            <person name="Pagani I."/>
            <person name="Ivanova N."/>
            <person name="Mavromatis K."/>
            <person name="Mikhailova N."/>
            <person name="Huntemann M."/>
            <person name="Pati A."/>
            <person name="Chen A."/>
            <person name="Palaniappan K."/>
            <person name="Land M."/>
            <person name="Rohde M."/>
            <person name="Tindall B.J."/>
            <person name="Detter J.C."/>
            <person name="Goker M."/>
            <person name="Bristow J."/>
            <person name="Eisen J.A."/>
            <person name="Markowitz V."/>
            <person name="Hugenholtz P."/>
            <person name="Woyke T."/>
            <person name="Klenk H.P."/>
            <person name="Kyrpides N.C."/>
        </authorList>
    </citation>
    <scope>NUCLEOTIDE SEQUENCE</scope>
    <source>
        <strain evidence="2">ATCC 700263 / DSM 8902 / Z-7692</strain>
    </source>
</reference>
<dbReference type="Proteomes" id="UP000007383">
    <property type="component" value="Chromosome"/>
</dbReference>
<dbReference type="SUPFAM" id="SSF102829">
    <property type="entry name" value="Cell division protein ZapA-like"/>
    <property type="match status" value="1"/>
</dbReference>
<dbReference type="Gene3D" id="6.10.250.790">
    <property type="match status" value="1"/>
</dbReference>